<dbReference type="InterPro" id="IPR052050">
    <property type="entry name" value="SecEffector_AnkRepeat"/>
</dbReference>
<keyword evidence="1" id="KW-1133">Transmembrane helix</keyword>
<dbReference type="CDD" id="cd09917">
    <property type="entry name" value="F-box_SF"/>
    <property type="match status" value="1"/>
</dbReference>
<keyword evidence="1" id="KW-0812">Transmembrane</keyword>
<reference evidence="3 4" key="1">
    <citation type="journal article" date="2015" name="Parasitol. Res.">
        <title>Viruses in close associations with free-living amoebae.</title>
        <authorList>
            <person name="Scheid P."/>
        </authorList>
    </citation>
    <scope>NUCLEOTIDE SEQUENCE [LARGE SCALE GENOMIC DNA]</scope>
    <source>
        <strain evidence="3">KlaHel</strain>
    </source>
</reference>
<dbReference type="PANTHER" id="PTHR46586">
    <property type="entry name" value="ANKYRIN REPEAT-CONTAINING PROTEIN"/>
    <property type="match status" value="1"/>
</dbReference>
<dbReference type="PANTHER" id="PTHR46586:SF3">
    <property type="entry name" value="ANKYRIN REPEAT-CONTAINING PROTEIN"/>
    <property type="match status" value="1"/>
</dbReference>
<dbReference type="SMART" id="SM00256">
    <property type="entry name" value="FBOX"/>
    <property type="match status" value="1"/>
</dbReference>
<dbReference type="PROSITE" id="PS50181">
    <property type="entry name" value="FBOX"/>
    <property type="match status" value="1"/>
</dbReference>
<proteinExistence type="predicted"/>
<dbReference type="OrthoDB" id="9388at10239"/>
<dbReference type="SUPFAM" id="SSF48403">
    <property type="entry name" value="Ankyrin repeat"/>
    <property type="match status" value="1"/>
</dbReference>
<organism evidence="3 4">
    <name type="scientific">Pandoravirus inopinatum</name>
    <dbReference type="NCBI Taxonomy" id="1605721"/>
    <lineage>
        <taxon>Viruses</taxon>
        <taxon>Pandoravirus</taxon>
    </lineage>
</organism>
<dbReference type="Pfam" id="PF12937">
    <property type="entry name" value="F-box-like"/>
    <property type="match status" value="1"/>
</dbReference>
<dbReference type="KEGG" id="vg:23462207"/>
<evidence type="ECO:0000256" key="1">
    <source>
        <dbReference type="SAM" id="Phobius"/>
    </source>
</evidence>
<dbReference type="Gene3D" id="1.25.40.20">
    <property type="entry name" value="Ankyrin repeat-containing domain"/>
    <property type="match status" value="1"/>
</dbReference>
<dbReference type="InterPro" id="IPR036770">
    <property type="entry name" value="Ankyrin_rpt-contain_sf"/>
</dbReference>
<dbReference type="SUPFAM" id="SSF81383">
    <property type="entry name" value="F-box domain"/>
    <property type="match status" value="1"/>
</dbReference>
<keyword evidence="1" id="KW-0472">Membrane</keyword>
<dbReference type="Gene3D" id="1.20.1280.50">
    <property type="match status" value="1"/>
</dbReference>
<dbReference type="GeneID" id="23462207"/>
<accession>A0A0B5J6B9</accession>
<feature type="transmembrane region" description="Helical" evidence="1">
    <location>
        <begin position="402"/>
        <end position="424"/>
    </location>
</feature>
<evidence type="ECO:0000259" key="2">
    <source>
        <dbReference type="PROSITE" id="PS50181"/>
    </source>
</evidence>
<evidence type="ECO:0000313" key="4">
    <source>
        <dbReference type="Proteomes" id="UP000202511"/>
    </source>
</evidence>
<dbReference type="EMBL" id="KP136319">
    <property type="protein sequence ID" value="AJF97290.1"/>
    <property type="molecule type" value="Genomic_DNA"/>
</dbReference>
<evidence type="ECO:0000313" key="3">
    <source>
        <dbReference type="EMBL" id="AJF97290.1"/>
    </source>
</evidence>
<name>A0A0B5J6B9_9VIRU</name>
<protein>
    <submittedName>
        <fullName evidence="3">Ankyrin repeat protein</fullName>
    </submittedName>
</protein>
<feature type="domain" description="F-box" evidence="2">
    <location>
        <begin position="1"/>
        <end position="47"/>
    </location>
</feature>
<dbReference type="InterPro" id="IPR001810">
    <property type="entry name" value="F-box_dom"/>
</dbReference>
<dbReference type="Proteomes" id="UP000202511">
    <property type="component" value="Segment"/>
</dbReference>
<dbReference type="InterPro" id="IPR036047">
    <property type="entry name" value="F-box-like_dom_sf"/>
</dbReference>
<dbReference type="RefSeq" id="YP_009119525.1">
    <property type="nucleotide sequence ID" value="NC_026440.1"/>
</dbReference>
<sequence length="428" mass="46904">MTIGHLPDEVLAHILKWLPCADRATAASVDRRWRSLCEDAHLLGRPLCVGPFAAQSGSEPFGALAHNRQVCDTYIHARDCPCHDNRLVDAAKHGRHDLVKPLLQGWAPRYNVACLVAAARGDDNVLMALARDRGFHTFPAVEVAEVAARAGHIHVLDHVVDFARYVVPSLCRNAAGAGQLETLVHLRQRGARWDKETFEAAADSGHLGVFQYLYENGCPREDWVVTCRLAAKGHAHLVDYALEHGLEWSSQADYAAALGNHLDVLLVARTRGRPWTAKACSGAAAGGHLDLLKRVRADGCPWSGQTCMDAARNGHLDILTYAIENGCPMGEYAAKAACKKGHLDCLVYAHQHGAPLEDNDCWVAARKGHVDCMEYVHAQGLCGGECRKYFPPPKARAVSLSFPFPLGAHISALIFFFFVFGFVFKQKR</sequence>